<proteinExistence type="predicted"/>
<protein>
    <submittedName>
        <fullName evidence="2">Uncharacterized protein</fullName>
    </submittedName>
</protein>
<gene>
    <name evidence="2" type="ORF">QYM36_012257</name>
</gene>
<evidence type="ECO:0000256" key="1">
    <source>
        <dbReference type="SAM" id="MobiDB-lite"/>
    </source>
</evidence>
<feature type="region of interest" description="Disordered" evidence="1">
    <location>
        <begin position="37"/>
        <end position="74"/>
    </location>
</feature>
<evidence type="ECO:0000313" key="3">
    <source>
        <dbReference type="Proteomes" id="UP001187531"/>
    </source>
</evidence>
<accession>A0AA88HFD4</accession>
<dbReference type="Proteomes" id="UP001187531">
    <property type="component" value="Unassembled WGS sequence"/>
</dbReference>
<name>A0AA88HFD4_ARTSF</name>
<dbReference type="EMBL" id="JAVRJZ010000016">
    <property type="protein sequence ID" value="KAK2711025.1"/>
    <property type="molecule type" value="Genomic_DNA"/>
</dbReference>
<reference evidence="2" key="1">
    <citation type="submission" date="2023-07" db="EMBL/GenBank/DDBJ databases">
        <title>Chromosome-level genome assembly of Artemia franciscana.</title>
        <authorList>
            <person name="Jo E."/>
        </authorList>
    </citation>
    <scope>NUCLEOTIDE SEQUENCE</scope>
    <source>
        <tissue evidence="2">Whole body</tissue>
    </source>
</reference>
<organism evidence="2 3">
    <name type="scientific">Artemia franciscana</name>
    <name type="common">Brine shrimp</name>
    <name type="synonym">Artemia sanfranciscana</name>
    <dbReference type="NCBI Taxonomy" id="6661"/>
    <lineage>
        <taxon>Eukaryota</taxon>
        <taxon>Metazoa</taxon>
        <taxon>Ecdysozoa</taxon>
        <taxon>Arthropoda</taxon>
        <taxon>Crustacea</taxon>
        <taxon>Branchiopoda</taxon>
        <taxon>Anostraca</taxon>
        <taxon>Artemiidae</taxon>
        <taxon>Artemia</taxon>
    </lineage>
</organism>
<sequence length="135" mass="15693">MPTKVALKAVVDSYDLTKTNKGLMTHDDICSEKELLSQEQQELEELEQTQLDTRREASTLTPESPNAFEEISSESRDKFFDANKDAKFKIINPPLRHIQKELLPQHLQFLNYEYQAISVEKQFSSHTRTPLQVRK</sequence>
<keyword evidence="3" id="KW-1185">Reference proteome</keyword>
<comment type="caution">
    <text evidence="2">The sequence shown here is derived from an EMBL/GenBank/DDBJ whole genome shotgun (WGS) entry which is preliminary data.</text>
</comment>
<evidence type="ECO:0000313" key="2">
    <source>
        <dbReference type="EMBL" id="KAK2711025.1"/>
    </source>
</evidence>
<dbReference type="AlphaFoldDB" id="A0AA88HFD4"/>